<dbReference type="Pfam" id="PF00857">
    <property type="entry name" value="Isochorismatase"/>
    <property type="match status" value="1"/>
</dbReference>
<keyword evidence="1 3" id="KW-0378">Hydrolase</keyword>
<protein>
    <submittedName>
        <fullName evidence="3">Cysteine hydrolase</fullName>
    </submittedName>
</protein>
<feature type="domain" description="Isochorismatase-like" evidence="2">
    <location>
        <begin position="12"/>
        <end position="199"/>
    </location>
</feature>
<comment type="caution">
    <text evidence="3">The sequence shown here is derived from an EMBL/GenBank/DDBJ whole genome shotgun (WGS) entry which is preliminary data.</text>
</comment>
<evidence type="ECO:0000256" key="1">
    <source>
        <dbReference type="ARBA" id="ARBA00022801"/>
    </source>
</evidence>
<dbReference type="InterPro" id="IPR050272">
    <property type="entry name" value="Isochorismatase-like_hydrls"/>
</dbReference>
<organism evidence="3 4">
    <name type="scientific">Mycolicibacter kumamotonensis</name>
    <dbReference type="NCBI Taxonomy" id="354243"/>
    <lineage>
        <taxon>Bacteria</taxon>
        <taxon>Bacillati</taxon>
        <taxon>Actinomycetota</taxon>
        <taxon>Actinomycetes</taxon>
        <taxon>Mycobacteriales</taxon>
        <taxon>Mycobacteriaceae</taxon>
        <taxon>Mycolicibacter</taxon>
    </lineage>
</organism>
<dbReference type="SUPFAM" id="SSF52499">
    <property type="entry name" value="Isochorismatase-like hydrolases"/>
    <property type="match status" value="1"/>
</dbReference>
<gene>
    <name evidence="3" type="ORF">GWR20_02290</name>
</gene>
<dbReference type="GO" id="GO:0016787">
    <property type="term" value="F:hydrolase activity"/>
    <property type="evidence" value="ECO:0007669"/>
    <property type="project" value="UniProtKB-KW"/>
</dbReference>
<reference evidence="3 4" key="1">
    <citation type="submission" date="2020-01" db="EMBL/GenBank/DDBJ databases">
        <authorList>
            <person name="Sanchez-Estrada R."/>
            <person name="Gonzalez-Y-Merchand J.A."/>
            <person name="Rivera-Gutierrez S."/>
        </authorList>
    </citation>
    <scope>NUCLEOTIDE SEQUENCE [LARGE SCALE GENOMIC DNA]</scope>
    <source>
        <strain evidence="3 4">CST 7247</strain>
    </source>
</reference>
<dbReference type="AlphaFoldDB" id="A0A7K3L6W2"/>
<evidence type="ECO:0000313" key="3">
    <source>
        <dbReference type="EMBL" id="NDJ87992.1"/>
    </source>
</evidence>
<dbReference type="InterPro" id="IPR036380">
    <property type="entry name" value="Isochorismatase-like_sf"/>
</dbReference>
<dbReference type="Gene3D" id="3.40.50.850">
    <property type="entry name" value="Isochorismatase-like"/>
    <property type="match status" value="1"/>
</dbReference>
<evidence type="ECO:0000313" key="4">
    <source>
        <dbReference type="Proteomes" id="UP000466523"/>
    </source>
</evidence>
<evidence type="ECO:0000259" key="2">
    <source>
        <dbReference type="Pfam" id="PF00857"/>
    </source>
</evidence>
<dbReference type="Proteomes" id="UP000466523">
    <property type="component" value="Unassembled WGS sequence"/>
</dbReference>
<dbReference type="EMBL" id="JAACYR010000005">
    <property type="protein sequence ID" value="NDJ87992.1"/>
    <property type="molecule type" value="Genomic_DNA"/>
</dbReference>
<dbReference type="PANTHER" id="PTHR43540:SF6">
    <property type="entry name" value="ISOCHORISMATASE-LIKE DOMAIN-CONTAINING PROTEIN"/>
    <property type="match status" value="1"/>
</dbReference>
<name>A0A7K3L6W2_9MYCO</name>
<proteinExistence type="predicted"/>
<accession>A0A7K3L6W2</accession>
<sequence>MKLAELIDPAHTAVVVSEMQRGIIGDLAPPLMRPQATEVRDRGVIDGLRSLIDGTRNNEARVVHATLQFRKDRAGIIINTPLMAAMLKDPDYLLVGSEQAAVLPELDVREEDIIAARIHGMSAFNGTELDPILRSLGIRTLIIGGISLNEAIIGMAIEAVNIGYRIVIARDAAAGFPKSFQEDMLRHAFSLLGSVVTVDEILAVWKG</sequence>
<dbReference type="RefSeq" id="WP_112683762.1">
    <property type="nucleotide sequence ID" value="NZ_JAACYR010000005.1"/>
</dbReference>
<dbReference type="PANTHER" id="PTHR43540">
    <property type="entry name" value="PEROXYUREIDOACRYLATE/UREIDOACRYLATE AMIDOHYDROLASE-RELATED"/>
    <property type="match status" value="1"/>
</dbReference>
<dbReference type="InterPro" id="IPR000868">
    <property type="entry name" value="Isochorismatase-like_dom"/>
</dbReference>